<dbReference type="SUPFAM" id="SSF52540">
    <property type="entry name" value="P-loop containing nucleoside triphosphate hydrolases"/>
    <property type="match status" value="1"/>
</dbReference>
<dbReference type="GO" id="GO:0006952">
    <property type="term" value="P:defense response"/>
    <property type="evidence" value="ECO:0007669"/>
    <property type="project" value="UniProtKB-KW"/>
</dbReference>
<evidence type="ECO:0000256" key="3">
    <source>
        <dbReference type="ARBA" id="ARBA00022821"/>
    </source>
</evidence>
<evidence type="ECO:0000313" key="9">
    <source>
        <dbReference type="EMBL" id="KAK4580768.1"/>
    </source>
</evidence>
<gene>
    <name evidence="9" type="ORF">RGQ29_024422</name>
</gene>
<protein>
    <recommendedName>
        <fullName evidence="11">Disease resistance protein RGA3</fullName>
    </recommendedName>
</protein>
<dbReference type="InterPro" id="IPR055414">
    <property type="entry name" value="LRR_R13L4/SHOC2-like"/>
</dbReference>
<dbReference type="SUPFAM" id="SSF52058">
    <property type="entry name" value="L domain-like"/>
    <property type="match status" value="1"/>
</dbReference>
<feature type="domain" description="Disease resistance protein winged helix" evidence="7">
    <location>
        <begin position="428"/>
        <end position="498"/>
    </location>
</feature>
<reference evidence="9 10" key="1">
    <citation type="journal article" date="2023" name="G3 (Bethesda)">
        <title>A haplotype-resolved chromosome-scale genome for Quercus rubra L. provides insights into the genetics of adaptive traits for red oak species.</title>
        <authorList>
            <person name="Kapoor B."/>
            <person name="Jenkins J."/>
            <person name="Schmutz J."/>
            <person name="Zhebentyayeva T."/>
            <person name="Kuelheim C."/>
            <person name="Coggeshall M."/>
            <person name="Heim C."/>
            <person name="Lasky J.R."/>
            <person name="Leites L."/>
            <person name="Islam-Faridi N."/>
            <person name="Romero-Severson J."/>
            <person name="DeLeo V.L."/>
            <person name="Lucas S.M."/>
            <person name="Lazic D."/>
            <person name="Gailing O."/>
            <person name="Carlson J."/>
            <person name="Staton M."/>
        </authorList>
    </citation>
    <scope>NUCLEOTIDE SEQUENCE [LARGE SCALE GENOMIC DNA]</scope>
    <source>
        <strain evidence="9">Pseudo-F2</strain>
    </source>
</reference>
<evidence type="ECO:0000313" key="10">
    <source>
        <dbReference type="Proteomes" id="UP001324115"/>
    </source>
</evidence>
<feature type="domain" description="Disease resistance R13L4/SHOC-2-like LRR" evidence="8">
    <location>
        <begin position="574"/>
        <end position="776"/>
    </location>
</feature>
<dbReference type="InterPro" id="IPR058922">
    <property type="entry name" value="WHD_DRP"/>
</dbReference>
<dbReference type="EMBL" id="JAXUIC010000007">
    <property type="protein sequence ID" value="KAK4580768.1"/>
    <property type="molecule type" value="Genomic_DNA"/>
</dbReference>
<dbReference type="Gene3D" id="1.20.5.4130">
    <property type="match status" value="1"/>
</dbReference>
<dbReference type="PANTHER" id="PTHR36766">
    <property type="entry name" value="PLANT BROAD-SPECTRUM MILDEW RESISTANCE PROTEIN RPW8"/>
    <property type="match status" value="1"/>
</dbReference>
<evidence type="ECO:0000259" key="5">
    <source>
        <dbReference type="Pfam" id="PF00931"/>
    </source>
</evidence>
<feature type="domain" description="NB-ARC" evidence="5">
    <location>
        <begin position="172"/>
        <end position="342"/>
    </location>
</feature>
<dbReference type="PROSITE" id="PS51450">
    <property type="entry name" value="LRR"/>
    <property type="match status" value="1"/>
</dbReference>
<dbReference type="FunFam" id="3.40.50.300:FF:001091">
    <property type="entry name" value="Probable disease resistance protein At1g61300"/>
    <property type="match status" value="1"/>
</dbReference>
<feature type="domain" description="Disease resistance N-terminal" evidence="6">
    <location>
        <begin position="9"/>
        <end position="93"/>
    </location>
</feature>
<dbReference type="InterPro" id="IPR032675">
    <property type="entry name" value="LRR_dom_sf"/>
</dbReference>
<dbReference type="PANTHER" id="PTHR36766:SF61">
    <property type="entry name" value="NB-ARC DOMAIN DISEASE RESISTANCE PROTEIN"/>
    <property type="match status" value="1"/>
</dbReference>
<keyword evidence="10" id="KW-1185">Reference proteome</keyword>
<keyword evidence="4" id="KW-0067">ATP-binding</keyword>
<dbReference type="Pfam" id="PF18052">
    <property type="entry name" value="Rx_N"/>
    <property type="match status" value="1"/>
</dbReference>
<evidence type="ECO:0000259" key="8">
    <source>
        <dbReference type="Pfam" id="PF23598"/>
    </source>
</evidence>
<evidence type="ECO:0000259" key="7">
    <source>
        <dbReference type="Pfam" id="PF23559"/>
    </source>
</evidence>
<proteinExistence type="predicted"/>
<dbReference type="InterPro" id="IPR027417">
    <property type="entry name" value="P-loop_NTPase"/>
</dbReference>
<dbReference type="Pfam" id="PF23598">
    <property type="entry name" value="LRR_14"/>
    <property type="match status" value="1"/>
</dbReference>
<evidence type="ECO:0000259" key="6">
    <source>
        <dbReference type="Pfam" id="PF18052"/>
    </source>
</evidence>
<sequence>MELAYSIAASVIDKIGSLAYKEICSAWVVSSDLKKLELTMSTIQAVLLDAEEKQVKNRGLSVWLGQLKDVFHDAMDVLDEFECEALRRQVVKMHGSTREKVLDSVSYSFFNLLGFSYKMSQKIKGIRESLEELAKDRAQFHLEERFEDQRIGDRKREMTHSFVRDCDVIGRDDDKQKIIDLLMHPGDNCNVSVISVVGIGGLGKTTLAQWVYNDKRITKHFDSRIWVCVSEDFNVLTLAKEILKSTGNGIKENMSMDEVQVNLRSILKKKRFFIVLDDVWNENRNKWFSLKNLLIEGGQGSKILVTTRSHKVASTMAPGPIHDIEGLAEDDCLSLFLRWAFNEGEEKQYPNLINIGKKIVKKCKGVPLAVKTLGGLLYSKTEERDWISIRDNEIWKLEQKDDDILPALKLSYNQLPSYLKQCFAHCSLYPKDFRYSNLDLIQSWMANGLLQKSNKSSQELEDIGEQYIKDFLSRCLFQEFEDIGTFVTFKMHDLIHDLSLYVAQNDYCLIENTNNSNNFEKARHVSILDHNLGVDAMIDFLNKLSNSMQTINFSCEDWTSTEHSFINKPLVETCISRFKQLRLLNLRYSRLEELPSSISTLKHLRYLNLRGNKQIKKLPNSICNLQNLETLILRGCEELEELPRDIRKMISLRYLSITTKQTRFPTDGIECMCSLRILYFDKCPRLESFQEGIQRLTALRLLGFQNCESLNSLPQGLKHLTALEVMLIQNCEKLNLMEGDDYPTSLRRLGIGRLPKLVALPLWLKGSANTLNFLTIFDFHNLVVLPEWLSDLNSLQKLMIRYCPRLSSLPEGVAHLTTLRELEIVRCPNLRRSCEQNVGKDWPKIAHIPLVKLI</sequence>
<dbReference type="InterPro" id="IPR002182">
    <property type="entry name" value="NB-ARC"/>
</dbReference>
<dbReference type="InterPro" id="IPR041118">
    <property type="entry name" value="Rx_N"/>
</dbReference>
<evidence type="ECO:0008006" key="11">
    <source>
        <dbReference type="Google" id="ProtNLM"/>
    </source>
</evidence>
<dbReference type="FunFam" id="1.10.10.10:FF:000322">
    <property type="entry name" value="Probable disease resistance protein At1g63360"/>
    <property type="match status" value="1"/>
</dbReference>
<keyword evidence="1" id="KW-0677">Repeat</keyword>
<organism evidence="9 10">
    <name type="scientific">Quercus rubra</name>
    <name type="common">Northern red oak</name>
    <name type="synonym">Quercus borealis</name>
    <dbReference type="NCBI Taxonomy" id="3512"/>
    <lineage>
        <taxon>Eukaryota</taxon>
        <taxon>Viridiplantae</taxon>
        <taxon>Streptophyta</taxon>
        <taxon>Embryophyta</taxon>
        <taxon>Tracheophyta</taxon>
        <taxon>Spermatophyta</taxon>
        <taxon>Magnoliopsida</taxon>
        <taxon>eudicotyledons</taxon>
        <taxon>Gunneridae</taxon>
        <taxon>Pentapetalae</taxon>
        <taxon>rosids</taxon>
        <taxon>fabids</taxon>
        <taxon>Fagales</taxon>
        <taxon>Fagaceae</taxon>
        <taxon>Quercus</taxon>
    </lineage>
</organism>
<dbReference type="InterPro" id="IPR042197">
    <property type="entry name" value="Apaf_helical"/>
</dbReference>
<evidence type="ECO:0000256" key="4">
    <source>
        <dbReference type="ARBA" id="ARBA00022840"/>
    </source>
</evidence>
<dbReference type="GO" id="GO:0005524">
    <property type="term" value="F:ATP binding"/>
    <property type="evidence" value="ECO:0007669"/>
    <property type="project" value="UniProtKB-KW"/>
</dbReference>
<dbReference type="Pfam" id="PF23559">
    <property type="entry name" value="WHD_DRP"/>
    <property type="match status" value="1"/>
</dbReference>
<dbReference type="AlphaFoldDB" id="A0AAN7EVB1"/>
<dbReference type="Pfam" id="PF00931">
    <property type="entry name" value="NB-ARC"/>
    <property type="match status" value="1"/>
</dbReference>
<evidence type="ECO:0000256" key="2">
    <source>
        <dbReference type="ARBA" id="ARBA00022741"/>
    </source>
</evidence>
<dbReference type="Gene3D" id="3.80.10.10">
    <property type="entry name" value="Ribonuclease Inhibitor"/>
    <property type="match status" value="1"/>
</dbReference>
<dbReference type="Proteomes" id="UP001324115">
    <property type="component" value="Unassembled WGS sequence"/>
</dbReference>
<accession>A0AAN7EVB1</accession>
<dbReference type="GO" id="GO:0043531">
    <property type="term" value="F:ADP binding"/>
    <property type="evidence" value="ECO:0007669"/>
    <property type="project" value="InterPro"/>
</dbReference>
<keyword evidence="3" id="KW-0611">Plant defense</keyword>
<dbReference type="Gene3D" id="1.10.8.430">
    <property type="entry name" value="Helical domain of apoptotic protease-activating factors"/>
    <property type="match status" value="1"/>
</dbReference>
<dbReference type="InterPro" id="IPR001611">
    <property type="entry name" value="Leu-rich_rpt"/>
</dbReference>
<evidence type="ECO:0000256" key="1">
    <source>
        <dbReference type="ARBA" id="ARBA00022737"/>
    </source>
</evidence>
<keyword evidence="2" id="KW-0547">Nucleotide-binding</keyword>
<dbReference type="Gene3D" id="3.40.50.300">
    <property type="entry name" value="P-loop containing nucleotide triphosphate hydrolases"/>
    <property type="match status" value="1"/>
</dbReference>
<comment type="caution">
    <text evidence="9">The sequence shown here is derived from an EMBL/GenBank/DDBJ whole genome shotgun (WGS) entry which is preliminary data.</text>
</comment>
<name>A0AAN7EVB1_QUERU</name>
<dbReference type="PRINTS" id="PR00364">
    <property type="entry name" value="DISEASERSIST"/>
</dbReference>
<dbReference type="GO" id="GO:0051707">
    <property type="term" value="P:response to other organism"/>
    <property type="evidence" value="ECO:0007669"/>
    <property type="project" value="UniProtKB-ARBA"/>
</dbReference>